<protein>
    <submittedName>
        <fullName evidence="1">Uncharacterized protein</fullName>
    </submittedName>
</protein>
<sequence>NNINIKTTLIKFWWDPGDSNNRTESIFGDIVAFGAQVQFKITIVFSTDFKRTQEGWRKGFSNWLIFN</sequence>
<feature type="non-terminal residue" evidence="1">
    <location>
        <position position="1"/>
    </location>
</feature>
<dbReference type="EMBL" id="HACA01004824">
    <property type="protein sequence ID" value="CDW22185.1"/>
    <property type="molecule type" value="Transcribed_RNA"/>
</dbReference>
<evidence type="ECO:0000313" key="1">
    <source>
        <dbReference type="EMBL" id="CDW22185.1"/>
    </source>
</evidence>
<reference evidence="1" key="1">
    <citation type="submission" date="2014-05" db="EMBL/GenBank/DDBJ databases">
        <authorList>
            <person name="Chronopoulou M."/>
        </authorList>
    </citation>
    <scope>NUCLEOTIDE SEQUENCE</scope>
    <source>
        <tissue evidence="1">Whole organism</tissue>
    </source>
</reference>
<dbReference type="AlphaFoldDB" id="A0A0K2T8P8"/>
<proteinExistence type="predicted"/>
<name>A0A0K2T8P8_LEPSM</name>
<accession>A0A0K2T8P8</accession>
<organism evidence="1">
    <name type="scientific">Lepeophtheirus salmonis</name>
    <name type="common">Salmon louse</name>
    <name type="synonym">Caligus salmonis</name>
    <dbReference type="NCBI Taxonomy" id="72036"/>
    <lineage>
        <taxon>Eukaryota</taxon>
        <taxon>Metazoa</taxon>
        <taxon>Ecdysozoa</taxon>
        <taxon>Arthropoda</taxon>
        <taxon>Crustacea</taxon>
        <taxon>Multicrustacea</taxon>
        <taxon>Hexanauplia</taxon>
        <taxon>Copepoda</taxon>
        <taxon>Siphonostomatoida</taxon>
        <taxon>Caligidae</taxon>
        <taxon>Lepeophtheirus</taxon>
    </lineage>
</organism>